<dbReference type="PROSITE" id="PS51257">
    <property type="entry name" value="PROKAR_LIPOPROTEIN"/>
    <property type="match status" value="1"/>
</dbReference>
<comment type="caution">
    <text evidence="4">The sequence shown here is derived from an EMBL/GenBank/DDBJ whole genome shotgun (WGS) entry which is preliminary data.</text>
</comment>
<name>A0A4S2CTH2_STEMA</name>
<dbReference type="EMBL" id="SRYW01000019">
    <property type="protein sequence ID" value="TGY32129.1"/>
    <property type="molecule type" value="Genomic_DNA"/>
</dbReference>
<dbReference type="Pfam" id="PF03724">
    <property type="entry name" value="META"/>
    <property type="match status" value="1"/>
</dbReference>
<feature type="chain" id="PRO_5020341169" evidence="1">
    <location>
        <begin position="25"/>
        <end position="279"/>
    </location>
</feature>
<dbReference type="PANTHER" id="PTHR35535:SF2">
    <property type="entry name" value="DUF306 DOMAIN-CONTAINING PROTEIN"/>
    <property type="match status" value="1"/>
</dbReference>
<dbReference type="Pfam" id="PF14302">
    <property type="entry name" value="DUF4377"/>
    <property type="match status" value="1"/>
</dbReference>
<keyword evidence="1" id="KW-0732">Signal</keyword>
<evidence type="ECO:0000313" key="4">
    <source>
        <dbReference type="EMBL" id="TGY32129.1"/>
    </source>
</evidence>
<organism evidence="4 5">
    <name type="scientific">Stenotrophomonas maltophilia</name>
    <name type="common">Pseudomonas maltophilia</name>
    <name type="synonym">Xanthomonas maltophilia</name>
    <dbReference type="NCBI Taxonomy" id="40324"/>
    <lineage>
        <taxon>Bacteria</taxon>
        <taxon>Pseudomonadati</taxon>
        <taxon>Pseudomonadota</taxon>
        <taxon>Gammaproteobacteria</taxon>
        <taxon>Lysobacterales</taxon>
        <taxon>Lysobacteraceae</taxon>
        <taxon>Stenotrophomonas</taxon>
        <taxon>Stenotrophomonas maltophilia group</taxon>
    </lineage>
</organism>
<evidence type="ECO:0000259" key="3">
    <source>
        <dbReference type="Pfam" id="PF14302"/>
    </source>
</evidence>
<dbReference type="InterPro" id="IPR005184">
    <property type="entry name" value="DUF306_Meta_HslJ"/>
</dbReference>
<evidence type="ECO:0000259" key="2">
    <source>
        <dbReference type="Pfam" id="PF03724"/>
    </source>
</evidence>
<feature type="domain" description="DUF4377" evidence="3">
    <location>
        <begin position="188"/>
        <end position="273"/>
    </location>
</feature>
<gene>
    <name evidence="4" type="ORF">E5352_17225</name>
</gene>
<sequence>MNRNRNLMLILPLALLAACSNPSATAPAGTGGDDLAPAPTAAADQKAVAALDAQRLQGNHWRLDSATDASGKRVDALFAREDKPVTLDFQDGRIAVSNTCNRMGGSYTLADGTLTVSPMASTMMACTDKALMALDQAIGSRLEGALKTELAGEGQLTLRTASGDVLVFTPEPTAETRYGGPGETVFLEVAAQTKPCSHPLIPNMQCLQTREVAFDDKGLKQGTPGEFENFYGTIEGYTHEDGVRNVVRVKRYKIANPPADGSSVAYVLDMVVESANEKK</sequence>
<dbReference type="InterPro" id="IPR025485">
    <property type="entry name" value="DUF4377"/>
</dbReference>
<feature type="signal peptide" evidence="1">
    <location>
        <begin position="1"/>
        <end position="24"/>
    </location>
</feature>
<dbReference type="InterPro" id="IPR053147">
    <property type="entry name" value="Hsp_HslJ-like"/>
</dbReference>
<evidence type="ECO:0000256" key="1">
    <source>
        <dbReference type="SAM" id="SignalP"/>
    </source>
</evidence>
<dbReference type="Gene3D" id="2.40.128.270">
    <property type="match status" value="1"/>
</dbReference>
<accession>A0A4S2CTH2</accession>
<reference evidence="4 5" key="1">
    <citation type="submission" date="2019-04" db="EMBL/GenBank/DDBJ databases">
        <title>Microbes associate with the intestines of laboratory mice.</title>
        <authorList>
            <person name="Navarre W."/>
            <person name="Wong E."/>
            <person name="Huang K."/>
            <person name="Tropini C."/>
            <person name="Ng K."/>
            <person name="Yu B."/>
        </authorList>
    </citation>
    <scope>NUCLEOTIDE SEQUENCE [LARGE SCALE GENOMIC DNA]</scope>
    <source>
        <strain evidence="4 5">NM62_B4-13</strain>
    </source>
</reference>
<dbReference type="Proteomes" id="UP000306631">
    <property type="component" value="Unassembled WGS sequence"/>
</dbReference>
<dbReference type="PANTHER" id="PTHR35535">
    <property type="entry name" value="HEAT SHOCK PROTEIN HSLJ"/>
    <property type="match status" value="1"/>
</dbReference>
<protein>
    <submittedName>
        <fullName evidence="4">META domain-containing protein</fullName>
    </submittedName>
</protein>
<proteinExistence type="predicted"/>
<dbReference type="OrthoDB" id="7871744at2"/>
<dbReference type="AlphaFoldDB" id="A0A4S2CTH2"/>
<dbReference type="InterPro" id="IPR038670">
    <property type="entry name" value="HslJ-like_sf"/>
</dbReference>
<feature type="domain" description="DUF306" evidence="2">
    <location>
        <begin position="54"/>
        <end position="168"/>
    </location>
</feature>
<evidence type="ECO:0000313" key="5">
    <source>
        <dbReference type="Proteomes" id="UP000306631"/>
    </source>
</evidence>